<sequence length="343" mass="38753">MHYTVHLCNANRRMKQMKFVVEKCSEAASRLGHLELQKPSGGVNGYASPLFFIHTLAGSVPHITREVFDMMFDDQECKPPVQMSIDTTYSFHEAVGPSGMNLSKFVGLEDSPCLLTVLNPAENFLPGYNDKRGISIWPRLGRRTLDLKTFTKIVTDFQPCAYQCMNDYDVSSVTMEKRLKKSTARSVDYLNEVIANSKESKSSLWVPVEPAWFLVNEEEGEKTLAALLENRDEFQAFVVKRNYDETVDFLESFRKISRKLPTDKFRYVSGVFSLSEIIELVLEGVDAFDSSIITQLSEDKKALVLPLDKRAASVNERLPTVESGSDNLVDDCSGFILDLKDKK</sequence>
<evidence type="ECO:0000313" key="3">
    <source>
        <dbReference type="Proteomes" id="UP000708208"/>
    </source>
</evidence>
<reference evidence="2" key="1">
    <citation type="submission" date="2021-06" db="EMBL/GenBank/DDBJ databases">
        <authorList>
            <person name="Hodson N. C."/>
            <person name="Mongue J. A."/>
            <person name="Jaron S. K."/>
        </authorList>
    </citation>
    <scope>NUCLEOTIDE SEQUENCE</scope>
</reference>
<name>A0A8J2LLX2_9HEXA</name>
<accession>A0A8J2LLX2</accession>
<protein>
    <recommendedName>
        <fullName evidence="1">tRNA-guanine(15) transglycosylase-like domain-containing protein</fullName>
    </recommendedName>
</protein>
<evidence type="ECO:0000259" key="1">
    <source>
        <dbReference type="Pfam" id="PF01702"/>
    </source>
</evidence>
<comment type="caution">
    <text evidence="2">The sequence shown here is derived from an EMBL/GenBank/DDBJ whole genome shotgun (WGS) entry which is preliminary data.</text>
</comment>
<dbReference type="Pfam" id="PF01702">
    <property type="entry name" value="TGT"/>
    <property type="match status" value="1"/>
</dbReference>
<dbReference type="Proteomes" id="UP000708208">
    <property type="component" value="Unassembled WGS sequence"/>
</dbReference>
<feature type="domain" description="tRNA-guanine(15) transglycosylase-like" evidence="1">
    <location>
        <begin position="29"/>
        <end position="304"/>
    </location>
</feature>
<proteinExistence type="predicted"/>
<dbReference type="InterPro" id="IPR050852">
    <property type="entry name" value="Queuine_tRNA-ribosyltrfase"/>
</dbReference>
<dbReference type="EMBL" id="CAJVCH010569996">
    <property type="protein sequence ID" value="CAG7833726.1"/>
    <property type="molecule type" value="Genomic_DNA"/>
</dbReference>
<gene>
    <name evidence="2" type="ORF">AFUS01_LOCUS43314</name>
</gene>
<dbReference type="AlphaFoldDB" id="A0A8J2LLX2"/>
<keyword evidence="3" id="KW-1185">Reference proteome</keyword>
<dbReference type="PANTHER" id="PTHR46064:SF1">
    <property type="entry name" value="QUEUINE TRNA-RIBOSYLTRANSFERASE ACCESSORY SUBUNIT 2"/>
    <property type="match status" value="1"/>
</dbReference>
<dbReference type="GO" id="GO:0006400">
    <property type="term" value="P:tRNA modification"/>
    <property type="evidence" value="ECO:0007669"/>
    <property type="project" value="InterPro"/>
</dbReference>
<evidence type="ECO:0000313" key="2">
    <source>
        <dbReference type="EMBL" id="CAG7833726.1"/>
    </source>
</evidence>
<dbReference type="PANTHER" id="PTHR46064">
    <property type="entry name" value="QUEUINE TRNA-RIBOSYLTRANSFERASE ACCESSORY SUBUNIT 2"/>
    <property type="match status" value="1"/>
</dbReference>
<dbReference type="InterPro" id="IPR002616">
    <property type="entry name" value="tRNA_ribo_trans-like"/>
</dbReference>
<dbReference type="OrthoDB" id="27601at2759"/>
<organism evidence="2 3">
    <name type="scientific">Allacma fusca</name>
    <dbReference type="NCBI Taxonomy" id="39272"/>
    <lineage>
        <taxon>Eukaryota</taxon>
        <taxon>Metazoa</taxon>
        <taxon>Ecdysozoa</taxon>
        <taxon>Arthropoda</taxon>
        <taxon>Hexapoda</taxon>
        <taxon>Collembola</taxon>
        <taxon>Symphypleona</taxon>
        <taxon>Sminthuridae</taxon>
        <taxon>Allacma</taxon>
    </lineage>
</organism>